<protein>
    <recommendedName>
        <fullName evidence="9">Endoplasmic reticulum-based factor for assembly of V-ATPase-domain-containing protein</fullName>
    </recommendedName>
</protein>
<sequence>MVLLTITPQISDAIQAWKAAEPDDSLRCDDGEPNLDGAEVGNPITHAQVIDLRNKLKSKGNMEYTLENLLVGSRVYLPPPPPKPEPVSSPRFRAVPGDSEHYANQQRSYSQSDEYKALMARLRREEEERAYERMINPPAPTETFGQQFPGARSFAAVNQPHSKADLGDDAEDVTYNDVHRQLMLILNFLVSIIGVGATLWVLARWWSTPARLFLTMGGSLVVGVAEVGVYYFYIWHLTDASRKDKKFKEQKEVVQTWVVEGLSVPEPVTVGGREGQVDPLSEDIGGARRRKRSPTRQKA</sequence>
<name>A0AA97NRS8_PYRO3</name>
<feature type="region of interest" description="Disordered" evidence="6">
    <location>
        <begin position="267"/>
        <end position="299"/>
    </location>
</feature>
<proteinExistence type="predicted"/>
<evidence type="ECO:0008006" key="9">
    <source>
        <dbReference type="Google" id="ProtNLM"/>
    </source>
</evidence>
<feature type="transmembrane region" description="Helical" evidence="7">
    <location>
        <begin position="184"/>
        <end position="206"/>
    </location>
</feature>
<comment type="subcellular location">
    <subcellularLocation>
        <location evidence="1">Endoplasmic reticulum membrane</location>
        <topology evidence="1">Multi-pass membrane protein</topology>
    </subcellularLocation>
</comment>
<accession>A0AA97NRS8</accession>
<keyword evidence="2 7" id="KW-0812">Transmembrane</keyword>
<evidence type="ECO:0000256" key="5">
    <source>
        <dbReference type="ARBA" id="ARBA00023136"/>
    </source>
</evidence>
<dbReference type="EMBL" id="JH793022">
    <property type="protein sequence ID" value="ELQ35121.1"/>
    <property type="molecule type" value="Genomic_DNA"/>
</dbReference>
<evidence type="ECO:0000256" key="3">
    <source>
        <dbReference type="ARBA" id="ARBA00022824"/>
    </source>
</evidence>
<keyword evidence="5 7" id="KW-0472">Membrane</keyword>
<dbReference type="GO" id="GO:0070072">
    <property type="term" value="P:vacuolar proton-transporting V-type ATPase complex assembly"/>
    <property type="evidence" value="ECO:0007669"/>
    <property type="project" value="InterPro"/>
</dbReference>
<dbReference type="Pfam" id="PF11712">
    <property type="entry name" value="Vma12"/>
    <property type="match status" value="1"/>
</dbReference>
<dbReference type="AlphaFoldDB" id="A0AA97NRS8"/>
<gene>
    <name evidence="8" type="ORF">OOU_Y34scaffold00726g81</name>
</gene>
<evidence type="ECO:0000256" key="4">
    <source>
        <dbReference type="ARBA" id="ARBA00022989"/>
    </source>
</evidence>
<reference evidence="8" key="1">
    <citation type="journal article" date="2012" name="PLoS Genet.">
        <title>Comparative analysis of the genomes of two field isolates of the rice blast fungus Magnaporthe oryzae.</title>
        <authorList>
            <person name="Xue M."/>
            <person name="Yang J."/>
            <person name="Li Z."/>
            <person name="Hu S."/>
            <person name="Yao N."/>
            <person name="Dean R.A."/>
            <person name="Zhao W."/>
            <person name="Shen M."/>
            <person name="Zhang H."/>
            <person name="Li C."/>
            <person name="Liu L."/>
            <person name="Cao L."/>
            <person name="Xu X."/>
            <person name="Xing Y."/>
            <person name="Hsiang T."/>
            <person name="Zhang Z."/>
            <person name="Xu J.R."/>
            <person name="Peng Y.L."/>
        </authorList>
    </citation>
    <scope>NUCLEOTIDE SEQUENCE</scope>
    <source>
        <strain evidence="8">Y34</strain>
    </source>
</reference>
<feature type="compositionally biased region" description="Basic residues" evidence="6">
    <location>
        <begin position="287"/>
        <end position="299"/>
    </location>
</feature>
<evidence type="ECO:0000256" key="1">
    <source>
        <dbReference type="ARBA" id="ARBA00004477"/>
    </source>
</evidence>
<keyword evidence="3" id="KW-0256">Endoplasmic reticulum</keyword>
<dbReference type="Proteomes" id="UP000011086">
    <property type="component" value="Unassembled WGS sequence"/>
</dbReference>
<evidence type="ECO:0000256" key="6">
    <source>
        <dbReference type="SAM" id="MobiDB-lite"/>
    </source>
</evidence>
<dbReference type="InterPro" id="IPR021013">
    <property type="entry name" value="ATPase_Vma12"/>
</dbReference>
<evidence type="ECO:0000256" key="7">
    <source>
        <dbReference type="SAM" id="Phobius"/>
    </source>
</evidence>
<dbReference type="GO" id="GO:0005789">
    <property type="term" value="C:endoplasmic reticulum membrane"/>
    <property type="evidence" value="ECO:0007669"/>
    <property type="project" value="UniProtKB-SubCell"/>
</dbReference>
<feature type="transmembrane region" description="Helical" evidence="7">
    <location>
        <begin position="212"/>
        <end position="233"/>
    </location>
</feature>
<dbReference type="PANTHER" id="PTHR31394:SF1">
    <property type="entry name" value="TRANSMEMBRANE PROTEIN 199"/>
    <property type="match status" value="1"/>
</dbReference>
<organism evidence="8">
    <name type="scientific">Pyricularia oryzae (strain Y34)</name>
    <name type="common">Rice blast fungus</name>
    <name type="synonym">Magnaporthe oryzae</name>
    <dbReference type="NCBI Taxonomy" id="1143189"/>
    <lineage>
        <taxon>Eukaryota</taxon>
        <taxon>Fungi</taxon>
        <taxon>Dikarya</taxon>
        <taxon>Ascomycota</taxon>
        <taxon>Pezizomycotina</taxon>
        <taxon>Sordariomycetes</taxon>
        <taxon>Sordariomycetidae</taxon>
        <taxon>Magnaporthales</taxon>
        <taxon>Pyriculariaceae</taxon>
        <taxon>Pyricularia</taxon>
    </lineage>
</organism>
<dbReference type="PANTHER" id="PTHR31394">
    <property type="entry name" value="TRANSMEMBRANE PROTEIN 199"/>
    <property type="match status" value="1"/>
</dbReference>
<evidence type="ECO:0000256" key="2">
    <source>
        <dbReference type="ARBA" id="ARBA00022692"/>
    </source>
</evidence>
<evidence type="ECO:0000313" key="8">
    <source>
        <dbReference type="EMBL" id="ELQ35121.1"/>
    </source>
</evidence>
<keyword evidence="4 7" id="KW-1133">Transmembrane helix</keyword>
<feature type="region of interest" description="Disordered" evidence="6">
    <location>
        <begin position="80"/>
        <end position="108"/>
    </location>
</feature>